<dbReference type="EMBL" id="NRSZ01000790">
    <property type="protein sequence ID" value="PNY25214.1"/>
    <property type="molecule type" value="Genomic_DNA"/>
</dbReference>
<feature type="region of interest" description="Disordered" evidence="1">
    <location>
        <begin position="521"/>
        <end position="591"/>
    </location>
</feature>
<feature type="compositionally biased region" description="Low complexity" evidence="1">
    <location>
        <begin position="1"/>
        <end position="11"/>
    </location>
</feature>
<dbReference type="STRING" id="45235.A0A2K3QCE8"/>
<keyword evidence="3" id="KW-1185">Reference proteome</keyword>
<feature type="compositionally biased region" description="Polar residues" evidence="1">
    <location>
        <begin position="521"/>
        <end position="532"/>
    </location>
</feature>
<sequence>AAPAAGSNAAGRAREAQSRARSRRFGARDEAASLPGATQRHAALMSSDDGSPDPAAEAPQLVSAAPTYMPIRQLNGHKANAADEVEPESELSEPDSTVPSPSRVGLTELEGEIVVDAQANRGQRPQPLGTQDPAMQGVPDESAVSHYPKRKRTSLYDDLSETKMEISQSAAPEEKTPPYAADSKSKPNRQSMPGGKGVLLGNWRDSNVPDQSRKHAVVGFIDVRDRLRTRIQPQTKEGESLADEYPLPPGPGGSWVTFERVVFSDHLVGLDHFQIKEYVRLRTLTTPEGTFVLHEDTEEERKAAEGEAVKEAIRRVKNNPALENPVVAPAIAYGVDVPDHLAVPNRPDVKRRKVSGSFAAINSAAGEAPAAGADASNAQTPPQPMAAHQTRFSVDPLPGTRPTRILIGYWKPSSEVDPRDRHAVYGILGQNDMFRVKVVRETRDGRFVDGNFPSGAGALWIAYEEVEFEDHLKALNRQEIKEYCRIRQYQQDHGEDEAERIENETRAVYEAQTRAGTVLRQPNNAALPTFSVTPPVDVDMDRPNPRAGHGGHELRQSRRIEPRPDGRTLRQSLNENELRSGQRVQSVDAAERTSALARREIARAEAAQGRADRHAINRERAAAAAADAATAAAAAAAAATPTPPTNGRRMFHETDDMQRLNKVWARQESLRLKAASEDAKIYDGVKYERKSTGPFIGKLVSQGTIINIDGEDYVEYRVLTKPSFF</sequence>
<feature type="compositionally biased region" description="Acidic residues" evidence="1">
    <location>
        <begin position="83"/>
        <end position="93"/>
    </location>
</feature>
<proteinExistence type="predicted"/>
<reference evidence="2 3" key="1">
    <citation type="submission" date="2017-08" db="EMBL/GenBank/DDBJ databases">
        <title>Harnessing the power of phylogenomics to disentangle the directionality and signatures of interkingdom host jumping in the parasitic fungal genus Tolypocladium.</title>
        <authorList>
            <person name="Quandt C.A."/>
            <person name="Patterson W."/>
            <person name="Spatafora J.W."/>
        </authorList>
    </citation>
    <scope>NUCLEOTIDE SEQUENCE [LARGE SCALE GENOMIC DNA]</scope>
    <source>
        <strain evidence="2 3">CBS 113982</strain>
    </source>
</reference>
<dbReference type="OrthoDB" id="5235778at2759"/>
<accession>A0A2K3QCE8</accession>
<protein>
    <submittedName>
        <fullName evidence="2">Uncharacterized protein</fullName>
    </submittedName>
</protein>
<feature type="region of interest" description="Disordered" evidence="1">
    <location>
        <begin position="1"/>
        <end position="198"/>
    </location>
</feature>
<evidence type="ECO:0000313" key="2">
    <source>
        <dbReference type="EMBL" id="PNY25214.1"/>
    </source>
</evidence>
<evidence type="ECO:0000256" key="1">
    <source>
        <dbReference type="SAM" id="MobiDB-lite"/>
    </source>
</evidence>
<comment type="caution">
    <text evidence="2">The sequence shown here is derived from an EMBL/GenBank/DDBJ whole genome shotgun (WGS) entry which is preliminary data.</text>
</comment>
<feature type="non-terminal residue" evidence="2">
    <location>
        <position position="1"/>
    </location>
</feature>
<dbReference type="AlphaFoldDB" id="A0A2K3QCE8"/>
<gene>
    <name evidence="2" type="ORF">TCAP_04848</name>
</gene>
<organism evidence="2 3">
    <name type="scientific">Tolypocladium capitatum</name>
    <dbReference type="NCBI Taxonomy" id="45235"/>
    <lineage>
        <taxon>Eukaryota</taxon>
        <taxon>Fungi</taxon>
        <taxon>Dikarya</taxon>
        <taxon>Ascomycota</taxon>
        <taxon>Pezizomycotina</taxon>
        <taxon>Sordariomycetes</taxon>
        <taxon>Hypocreomycetidae</taxon>
        <taxon>Hypocreales</taxon>
        <taxon>Ophiocordycipitaceae</taxon>
        <taxon>Tolypocladium</taxon>
    </lineage>
</organism>
<evidence type="ECO:0000313" key="3">
    <source>
        <dbReference type="Proteomes" id="UP000236621"/>
    </source>
</evidence>
<dbReference type="Proteomes" id="UP000236621">
    <property type="component" value="Unassembled WGS sequence"/>
</dbReference>
<name>A0A2K3QCE8_9HYPO</name>
<feature type="compositionally biased region" description="Basic and acidic residues" evidence="1">
    <location>
        <begin position="539"/>
        <end position="568"/>
    </location>
</feature>